<dbReference type="RefSeq" id="WP_257893898.1">
    <property type="nucleotide sequence ID" value="NZ_JAIMBW010000001.1"/>
</dbReference>
<feature type="domain" description="Alpha/beta hydrolase fold-3" evidence="2">
    <location>
        <begin position="56"/>
        <end position="236"/>
    </location>
</feature>
<evidence type="ECO:0000259" key="2">
    <source>
        <dbReference type="Pfam" id="PF07859"/>
    </source>
</evidence>
<sequence>MRITDWDDAYSNGAYIDGADVILAGWTERAAGMVPDKVLPGVDLYLPDGALQGLTVVVHGGYWMAFSGREFAHLAAGPRAAGQAVAMVSYTLAPHARIAEITKEVARAVCLAAQSVDGPIRLTGHSAGGHLVTRMVCEGVLPEDVAARIVHVVSISGVHDLRPLLRTTMNETLRLTRSEAVLESPALQTPRPDTRLTCVVGAQERPEFRRQNALLANIWHGLGAETTAVELPGVNHFTIIAGLEAPDGALTKLLLG</sequence>
<keyword evidence="1 4" id="KW-0378">Hydrolase</keyword>
<dbReference type="EMBL" id="CP078073">
    <property type="protein sequence ID" value="QXL86985.1"/>
    <property type="molecule type" value="Genomic_DNA"/>
</dbReference>
<dbReference type="SUPFAM" id="SSF53474">
    <property type="entry name" value="alpha/beta-Hydrolases"/>
    <property type="match status" value="1"/>
</dbReference>
<dbReference type="InterPro" id="IPR050300">
    <property type="entry name" value="GDXG_lipolytic_enzyme"/>
</dbReference>
<keyword evidence="5" id="KW-1185">Reference proteome</keyword>
<dbReference type="EMBL" id="JAIMBW010000001">
    <property type="protein sequence ID" value="MBY4894313.1"/>
    <property type="molecule type" value="Genomic_DNA"/>
</dbReference>
<gene>
    <name evidence="3" type="ORF">KUL25_16270</name>
    <name evidence="4" type="ORF">KUL25_16275</name>
</gene>
<dbReference type="InterPro" id="IPR013094">
    <property type="entry name" value="AB_hydrolase_3"/>
</dbReference>
<dbReference type="AlphaFoldDB" id="A0A975TT57"/>
<evidence type="ECO:0000313" key="3">
    <source>
        <dbReference type="EMBL" id="MBY4894313.1"/>
    </source>
</evidence>
<evidence type="ECO:0000313" key="5">
    <source>
        <dbReference type="Proteomes" id="UP000693972"/>
    </source>
</evidence>
<proteinExistence type="predicted"/>
<dbReference type="InterPro" id="IPR029058">
    <property type="entry name" value="AB_hydrolase_fold"/>
</dbReference>
<evidence type="ECO:0000313" key="4">
    <source>
        <dbReference type="EMBL" id="QXL86985.1"/>
    </source>
</evidence>
<evidence type="ECO:0000256" key="1">
    <source>
        <dbReference type="ARBA" id="ARBA00022801"/>
    </source>
</evidence>
<dbReference type="PANTHER" id="PTHR48081:SF33">
    <property type="entry name" value="KYNURENINE FORMAMIDASE"/>
    <property type="match status" value="1"/>
</dbReference>
<protein>
    <submittedName>
        <fullName evidence="4">Alpha/beta hydrolase</fullName>
    </submittedName>
</protein>
<accession>A0A975TT57</accession>
<name>A0A975TT57_9RHOB</name>
<dbReference type="PANTHER" id="PTHR48081">
    <property type="entry name" value="AB HYDROLASE SUPERFAMILY PROTEIN C4A8.06C"/>
    <property type="match status" value="1"/>
</dbReference>
<organism evidence="4">
    <name type="scientific">Gymnodinialimonas phycosphaerae</name>
    <dbReference type="NCBI Taxonomy" id="2841589"/>
    <lineage>
        <taxon>Bacteria</taxon>
        <taxon>Pseudomonadati</taxon>
        <taxon>Pseudomonadota</taxon>
        <taxon>Alphaproteobacteria</taxon>
        <taxon>Rhodobacterales</taxon>
        <taxon>Paracoccaceae</taxon>
        <taxon>Gymnodinialimonas</taxon>
    </lineage>
</organism>
<dbReference type="Gene3D" id="3.40.50.1820">
    <property type="entry name" value="alpha/beta hydrolase"/>
    <property type="match status" value="1"/>
</dbReference>
<dbReference type="Pfam" id="PF07859">
    <property type="entry name" value="Abhydrolase_3"/>
    <property type="match status" value="1"/>
</dbReference>
<dbReference type="GO" id="GO:0016787">
    <property type="term" value="F:hydrolase activity"/>
    <property type="evidence" value="ECO:0007669"/>
    <property type="project" value="UniProtKB-KW"/>
</dbReference>
<dbReference type="Proteomes" id="UP000693972">
    <property type="component" value="Unassembled WGS sequence"/>
</dbReference>
<reference evidence="4 5" key="1">
    <citation type="submission" date="2021-07" db="EMBL/GenBank/DDBJ databases">
        <title>Karlodiniumbacter phycospheric gen. nov., sp. nov., a phycosphere bacterium isolated from karlodinium veneficum.</title>
        <authorList>
            <person name="Peng Y."/>
            <person name="Jiang L."/>
            <person name="Lee J."/>
        </authorList>
    </citation>
    <scope>NUCLEOTIDE SEQUENCE</scope>
    <source>
        <strain evidence="4 5">N5</strain>
    </source>
</reference>